<reference evidence="2 3" key="1">
    <citation type="submission" date="2020-03" db="EMBL/GenBank/DDBJ databases">
        <title>Draft Genome Sequence of Cudoniella acicularis.</title>
        <authorList>
            <person name="Buettner E."/>
            <person name="Kellner H."/>
        </authorList>
    </citation>
    <scope>NUCLEOTIDE SEQUENCE [LARGE SCALE GENOMIC DNA]</scope>
    <source>
        <strain evidence="2 3">DSM 108380</strain>
    </source>
</reference>
<dbReference type="OrthoDB" id="5350396at2759"/>
<evidence type="ECO:0000313" key="2">
    <source>
        <dbReference type="EMBL" id="KAF4635782.1"/>
    </source>
</evidence>
<comment type="caution">
    <text evidence="2">The sequence shown here is derived from an EMBL/GenBank/DDBJ whole genome shotgun (WGS) entry which is preliminary data.</text>
</comment>
<sequence length="763" mass="84403">MLEFGRRPFGQRQIACPSLPISSSKILLASVAGKAEGTGFSAYQLAGCWSPTIRHAVASRGLARPGRDNPAHLAQPHRALQSPPKETPQNIIWLDQDSHCTMSGNNKSIRDFFRPAQTVMQKASLPKAASSGLQNSTFKTPLAPISKSQSIQPVRASSKAQELRGYTSSLSPPSGSDDLNSSPSPTAQSPPAAPLSHRPSTRVVRSSDDEDSDSDSELADLEDIFQLNNSSKGPASATRSYTPSTPSASRHKDIYNFHLSPLAVLPKYQFDLKSLVSQAEAEKATEASSKRIKDMLATKDDGEDSALFADEKFVNPVDLSHGSLLESLVPNKEDGGMQKVSRALERTETTSVEKCWYFFSTNTTNPPNPKRKPFPSSSVKSSWGKEFSTAKTRNQSFVSGFVEDMVVFGKVLPDELFLWILDEACLETDDILRNAYFKTLKGSVEHISRLLSPQLVETMFLNLGGTPTATTPTEKIKPSTGLTEPYLNREWAILRCVVQFFAAVADCLQQRTREHIICLLLRMSIDHVVARNVDLLDMVQEAIRRLCRHTPSESWDSCCQNVSKVMFDSVEQPSLRLKVVDTLPCVIPRTHDLRRRLAMCFYFDDLSYSSAHPQTKTNLNRIIERLDDPAFDANSQTDYRELAALVSILDIAVDDARTPNLDLTDKDTARDFDESVDLLVAIIKDVMRSIGNPGAAFISRIEAKEALELVSQRISDTLRSRPKPKLTHFDVKKEENLKGERIGMSAFLSKMKGSGSNDNGKTM</sequence>
<evidence type="ECO:0000256" key="1">
    <source>
        <dbReference type="SAM" id="MobiDB-lite"/>
    </source>
</evidence>
<accession>A0A8H4RWI4</accession>
<feature type="region of interest" description="Disordered" evidence="1">
    <location>
        <begin position="64"/>
        <end position="87"/>
    </location>
</feature>
<protein>
    <submittedName>
        <fullName evidence="2">Uncharacterized protein</fullName>
    </submittedName>
</protein>
<gene>
    <name evidence="2" type="ORF">G7Y89_g2304</name>
</gene>
<feature type="region of interest" description="Disordered" evidence="1">
    <location>
        <begin position="123"/>
        <end position="251"/>
    </location>
</feature>
<keyword evidence="3" id="KW-1185">Reference proteome</keyword>
<feature type="compositionally biased region" description="Low complexity" evidence="1">
    <location>
        <begin position="168"/>
        <end position="196"/>
    </location>
</feature>
<dbReference type="EMBL" id="JAAMPI010000099">
    <property type="protein sequence ID" value="KAF4635782.1"/>
    <property type="molecule type" value="Genomic_DNA"/>
</dbReference>
<feature type="compositionally biased region" description="Acidic residues" evidence="1">
    <location>
        <begin position="208"/>
        <end position="223"/>
    </location>
</feature>
<dbReference type="Proteomes" id="UP000566819">
    <property type="component" value="Unassembled WGS sequence"/>
</dbReference>
<feature type="compositionally biased region" description="Polar residues" evidence="1">
    <location>
        <begin position="226"/>
        <end position="248"/>
    </location>
</feature>
<evidence type="ECO:0000313" key="3">
    <source>
        <dbReference type="Proteomes" id="UP000566819"/>
    </source>
</evidence>
<name>A0A8H4RWI4_9HELO</name>
<organism evidence="2 3">
    <name type="scientific">Cudoniella acicularis</name>
    <dbReference type="NCBI Taxonomy" id="354080"/>
    <lineage>
        <taxon>Eukaryota</taxon>
        <taxon>Fungi</taxon>
        <taxon>Dikarya</taxon>
        <taxon>Ascomycota</taxon>
        <taxon>Pezizomycotina</taxon>
        <taxon>Leotiomycetes</taxon>
        <taxon>Helotiales</taxon>
        <taxon>Tricladiaceae</taxon>
        <taxon>Cudoniella</taxon>
    </lineage>
</organism>
<proteinExistence type="predicted"/>
<dbReference type="AlphaFoldDB" id="A0A8H4RWI4"/>